<name>A0ABQ3WIS3_9ACTN</name>
<gene>
    <name evidence="5" type="ORF">Aca07nite_33870</name>
</gene>
<protein>
    <recommendedName>
        <fullName evidence="6">Hemolysin-type calcium-binding repeat-containing protein</fullName>
    </recommendedName>
</protein>
<dbReference type="Gene3D" id="2.150.10.10">
    <property type="entry name" value="Serralysin-like metalloprotease, C-terminal"/>
    <property type="match status" value="2"/>
</dbReference>
<feature type="signal peptide" evidence="4">
    <location>
        <begin position="1"/>
        <end position="29"/>
    </location>
</feature>
<dbReference type="PRINTS" id="PR00313">
    <property type="entry name" value="CABNDNGRPT"/>
</dbReference>
<evidence type="ECO:0000256" key="2">
    <source>
        <dbReference type="ARBA" id="ARBA00022525"/>
    </source>
</evidence>
<comment type="subcellular location">
    <subcellularLocation>
        <location evidence="1">Secreted</location>
    </subcellularLocation>
</comment>
<evidence type="ECO:0008006" key="6">
    <source>
        <dbReference type="Google" id="ProtNLM"/>
    </source>
</evidence>
<dbReference type="InterPro" id="IPR011049">
    <property type="entry name" value="Serralysin-like_metalloprot_C"/>
</dbReference>
<keyword evidence="4" id="KW-0732">Signal</keyword>
<evidence type="ECO:0000313" key="5">
    <source>
        <dbReference type="EMBL" id="GID46112.1"/>
    </source>
</evidence>
<dbReference type="EMBL" id="BOMF01000067">
    <property type="protein sequence ID" value="GID46112.1"/>
    <property type="molecule type" value="Genomic_DNA"/>
</dbReference>
<dbReference type="InterPro" id="IPR050557">
    <property type="entry name" value="RTX_toxin/Mannuronan_C5-epim"/>
</dbReference>
<dbReference type="SUPFAM" id="SSF51120">
    <property type="entry name" value="beta-Roll"/>
    <property type="match status" value="2"/>
</dbReference>
<dbReference type="PANTHER" id="PTHR38340">
    <property type="entry name" value="S-LAYER PROTEIN"/>
    <property type="match status" value="1"/>
</dbReference>
<organism evidence="5">
    <name type="scientific">Actinoplanes campanulatus</name>
    <dbReference type="NCBI Taxonomy" id="113559"/>
    <lineage>
        <taxon>Bacteria</taxon>
        <taxon>Bacillati</taxon>
        <taxon>Actinomycetota</taxon>
        <taxon>Actinomycetes</taxon>
        <taxon>Micromonosporales</taxon>
        <taxon>Micromonosporaceae</taxon>
        <taxon>Actinoplanes</taxon>
    </lineage>
</organism>
<dbReference type="Pfam" id="PF00353">
    <property type="entry name" value="HemolysinCabind"/>
    <property type="match status" value="5"/>
</dbReference>
<dbReference type="PANTHER" id="PTHR38340:SF1">
    <property type="entry name" value="S-LAYER PROTEIN"/>
    <property type="match status" value="1"/>
</dbReference>
<comment type="caution">
    <text evidence="5">The sequence shown here is derived from an EMBL/GenBank/DDBJ whole genome shotgun (WGS) entry which is preliminary data.</text>
</comment>
<dbReference type="PROSITE" id="PS00330">
    <property type="entry name" value="HEMOLYSIN_CALCIUM"/>
    <property type="match status" value="3"/>
</dbReference>
<sequence length="359" mass="37314">MPRHTRLAGFGLAFLTTVSAGLIATPAQAAVHGTVKVTHGYRVTYHARWGQENKVVVTGSGTTVTIDDRVAITPGKGCERVGADKTKVRCRTSSEARVWILAYDRNDSVEIRSGLPTSIDGGSGRDTLIGGPRRDIINGDTGADRIYGNAGDDKLDGYVGDDRIWGGDGGDTLIGSYGDDVISGGDGRDSFSSGDGNDREYGGPGNDLFDAGPPLVTGAADADTYLGGSGRDAVTFGMQDRPVTADADGVQGDDGVRGEHDTIGADIEEIYGGYSNDRLYGTERSDTLYGAEGDDVIVGNGGADFLVGQAGRDSLYGGAGIDHLDGYEHRTAAADRLDGGADNDECLAYGKDVRVACEG</sequence>
<dbReference type="InterPro" id="IPR018511">
    <property type="entry name" value="Hemolysin-typ_Ca-bd_CS"/>
</dbReference>
<evidence type="ECO:0000256" key="1">
    <source>
        <dbReference type="ARBA" id="ARBA00004613"/>
    </source>
</evidence>
<dbReference type="InterPro" id="IPR001343">
    <property type="entry name" value="Hemolysn_Ca-bd"/>
</dbReference>
<feature type="chain" id="PRO_5045161911" description="Hemolysin-type calcium-binding repeat-containing protein" evidence="4">
    <location>
        <begin position="30"/>
        <end position="359"/>
    </location>
</feature>
<keyword evidence="2" id="KW-0964">Secreted</keyword>
<reference evidence="5" key="1">
    <citation type="submission" date="2021-01" db="EMBL/GenBank/DDBJ databases">
        <title>Whole genome shotgun sequence of Actinoplanes capillaceus NBRC 16408.</title>
        <authorList>
            <person name="Komaki H."/>
            <person name="Tamura T."/>
        </authorList>
    </citation>
    <scope>NUCLEOTIDE SEQUENCE [LARGE SCALE GENOMIC DNA]</scope>
    <source>
        <strain evidence="5">NBRC 16408</strain>
    </source>
</reference>
<evidence type="ECO:0000256" key="3">
    <source>
        <dbReference type="SAM" id="MobiDB-lite"/>
    </source>
</evidence>
<evidence type="ECO:0000256" key="4">
    <source>
        <dbReference type="SAM" id="SignalP"/>
    </source>
</evidence>
<proteinExistence type="predicted"/>
<feature type="region of interest" description="Disordered" evidence="3">
    <location>
        <begin position="176"/>
        <end position="205"/>
    </location>
</feature>
<accession>A0ABQ3WIS3</accession>
<dbReference type="RefSeq" id="WP_204296481.1">
    <property type="nucleotide sequence ID" value="NZ_BAAAGQ010000005.1"/>
</dbReference>